<sequence>MRFNIFTFIFIFISTVAFGQDDNEKTSPWNDIPGNLWGEVGFTFVLDKPDSVDSNWWASKRAQFNYQIELPLGKNSGITFHPGIGVAVEKHSYKNNQVFLDTGDETIFTSAADYVGGGVKKSGFYTTYIDVPLEFMWHLNKSDYRRSFKVGLGGYFGYALESKTKIKYETAGDTRKFQEKSDYGIESFRYGGVVKIGFGGVMAYYRHNFSKIFKESEAPEQFINATQSSAGVAFRIF</sequence>
<feature type="domain" description="Outer membrane protein beta-barrel" evidence="2">
    <location>
        <begin position="54"/>
        <end position="212"/>
    </location>
</feature>
<accession>A0A848J1N4</accession>
<dbReference type="RefSeq" id="WP_169682892.1">
    <property type="nucleotide sequence ID" value="NZ_JABBNU010000009.1"/>
</dbReference>
<dbReference type="AlphaFoldDB" id="A0A848J1N4"/>
<gene>
    <name evidence="3" type="ORF">HH304_14480</name>
</gene>
<feature type="signal peptide" evidence="1">
    <location>
        <begin position="1"/>
        <end position="19"/>
    </location>
</feature>
<dbReference type="Pfam" id="PF13568">
    <property type="entry name" value="OMP_b-brl_2"/>
    <property type="match status" value="1"/>
</dbReference>
<organism evidence="3 4">
    <name type="scientific">Marinigracilibium pacificum</name>
    <dbReference type="NCBI Taxonomy" id="2729599"/>
    <lineage>
        <taxon>Bacteria</taxon>
        <taxon>Pseudomonadati</taxon>
        <taxon>Bacteroidota</taxon>
        <taxon>Cytophagia</taxon>
        <taxon>Cytophagales</taxon>
        <taxon>Flammeovirgaceae</taxon>
        <taxon>Marinigracilibium</taxon>
    </lineage>
</organism>
<dbReference type="Proteomes" id="UP000559010">
    <property type="component" value="Unassembled WGS sequence"/>
</dbReference>
<evidence type="ECO:0000259" key="2">
    <source>
        <dbReference type="Pfam" id="PF13568"/>
    </source>
</evidence>
<comment type="caution">
    <text evidence="3">The sequence shown here is derived from an EMBL/GenBank/DDBJ whole genome shotgun (WGS) entry which is preliminary data.</text>
</comment>
<reference evidence="3 4" key="1">
    <citation type="submission" date="2020-04" db="EMBL/GenBank/DDBJ databases">
        <title>Flammeovirgaceae bacterium KN852 isolated from deep sea.</title>
        <authorList>
            <person name="Zhang D.-C."/>
        </authorList>
    </citation>
    <scope>NUCLEOTIDE SEQUENCE [LARGE SCALE GENOMIC DNA]</scope>
    <source>
        <strain evidence="3 4">KN852</strain>
    </source>
</reference>
<keyword evidence="1" id="KW-0732">Signal</keyword>
<dbReference type="InterPro" id="IPR025665">
    <property type="entry name" value="Beta-barrel_OMP_2"/>
</dbReference>
<protein>
    <submittedName>
        <fullName evidence="3">PorT family protein</fullName>
    </submittedName>
</protein>
<evidence type="ECO:0000256" key="1">
    <source>
        <dbReference type="SAM" id="SignalP"/>
    </source>
</evidence>
<keyword evidence="4" id="KW-1185">Reference proteome</keyword>
<proteinExistence type="predicted"/>
<dbReference type="EMBL" id="JABBNU010000009">
    <property type="protein sequence ID" value="NMM49611.1"/>
    <property type="molecule type" value="Genomic_DNA"/>
</dbReference>
<name>A0A848J1N4_9BACT</name>
<evidence type="ECO:0000313" key="3">
    <source>
        <dbReference type="EMBL" id="NMM49611.1"/>
    </source>
</evidence>
<feature type="chain" id="PRO_5032424878" evidence="1">
    <location>
        <begin position="20"/>
        <end position="237"/>
    </location>
</feature>
<evidence type="ECO:0000313" key="4">
    <source>
        <dbReference type="Proteomes" id="UP000559010"/>
    </source>
</evidence>